<comment type="subcellular location">
    <subcellularLocation>
        <location evidence="1">Cell envelope</location>
    </subcellularLocation>
</comment>
<protein>
    <submittedName>
        <fullName evidence="5">Ribose transport system substrate-binding protein</fullName>
    </submittedName>
</protein>
<dbReference type="PROSITE" id="PS51318">
    <property type="entry name" value="TAT"/>
    <property type="match status" value="1"/>
</dbReference>
<evidence type="ECO:0000256" key="1">
    <source>
        <dbReference type="ARBA" id="ARBA00004196"/>
    </source>
</evidence>
<evidence type="ECO:0000259" key="4">
    <source>
        <dbReference type="Pfam" id="PF13407"/>
    </source>
</evidence>
<dbReference type="InterPro" id="IPR025997">
    <property type="entry name" value="SBP_2_dom"/>
</dbReference>
<dbReference type="GO" id="GO:0030246">
    <property type="term" value="F:carbohydrate binding"/>
    <property type="evidence" value="ECO:0007669"/>
    <property type="project" value="UniProtKB-ARBA"/>
</dbReference>
<dbReference type="GO" id="GO:0030313">
    <property type="term" value="C:cell envelope"/>
    <property type="evidence" value="ECO:0007669"/>
    <property type="project" value="UniProtKB-SubCell"/>
</dbReference>
<reference evidence="5 6" key="1">
    <citation type="submission" date="2018-06" db="EMBL/GenBank/DDBJ databases">
        <title>Genomic Encyclopedia of Type Strains, Phase IV (KMG-IV): sequencing the most valuable type-strain genomes for metagenomic binning, comparative biology and taxonomic classification.</title>
        <authorList>
            <person name="Goeker M."/>
        </authorList>
    </citation>
    <scope>NUCLEOTIDE SEQUENCE [LARGE SCALE GENOMIC DNA]</scope>
    <source>
        <strain evidence="5 6">DSM 24875</strain>
    </source>
</reference>
<keyword evidence="3" id="KW-0732">Signal</keyword>
<dbReference type="SUPFAM" id="SSF53822">
    <property type="entry name" value="Periplasmic binding protein-like I"/>
    <property type="match status" value="1"/>
</dbReference>
<evidence type="ECO:0000313" key="5">
    <source>
        <dbReference type="EMBL" id="RBP16791.1"/>
    </source>
</evidence>
<evidence type="ECO:0000256" key="3">
    <source>
        <dbReference type="ARBA" id="ARBA00022729"/>
    </source>
</evidence>
<proteinExistence type="inferred from homology"/>
<comment type="caution">
    <text evidence="5">The sequence shown here is derived from an EMBL/GenBank/DDBJ whole genome shotgun (WGS) entry which is preliminary data.</text>
</comment>
<dbReference type="InterPro" id="IPR006311">
    <property type="entry name" value="TAT_signal"/>
</dbReference>
<dbReference type="Gene3D" id="3.40.50.2300">
    <property type="match status" value="2"/>
</dbReference>
<dbReference type="Pfam" id="PF13407">
    <property type="entry name" value="Peripla_BP_4"/>
    <property type="match status" value="1"/>
</dbReference>
<dbReference type="EMBL" id="QNRK01000004">
    <property type="protein sequence ID" value="RBP16791.1"/>
    <property type="molecule type" value="Genomic_DNA"/>
</dbReference>
<dbReference type="CDD" id="cd01536">
    <property type="entry name" value="PBP1_ABC_sugar_binding-like"/>
    <property type="match status" value="1"/>
</dbReference>
<organism evidence="5 6">
    <name type="scientific">Roseiarcus fermentans</name>
    <dbReference type="NCBI Taxonomy" id="1473586"/>
    <lineage>
        <taxon>Bacteria</taxon>
        <taxon>Pseudomonadati</taxon>
        <taxon>Pseudomonadota</taxon>
        <taxon>Alphaproteobacteria</taxon>
        <taxon>Hyphomicrobiales</taxon>
        <taxon>Roseiarcaceae</taxon>
        <taxon>Roseiarcus</taxon>
    </lineage>
</organism>
<feature type="domain" description="Periplasmic binding protein" evidence="4">
    <location>
        <begin position="78"/>
        <end position="331"/>
    </location>
</feature>
<keyword evidence="6" id="KW-1185">Reference proteome</keyword>
<dbReference type="Proteomes" id="UP000253529">
    <property type="component" value="Unassembled WGS sequence"/>
</dbReference>
<comment type="similarity">
    <text evidence="2">Belongs to the bacterial solute-binding protein 2 family.</text>
</comment>
<dbReference type="AlphaFoldDB" id="A0A366FQG7"/>
<dbReference type="RefSeq" id="WP_113888035.1">
    <property type="nucleotide sequence ID" value="NZ_QNRK01000004.1"/>
</dbReference>
<name>A0A366FQG7_9HYPH</name>
<accession>A0A366FQG7</accession>
<evidence type="ECO:0000313" key="6">
    <source>
        <dbReference type="Proteomes" id="UP000253529"/>
    </source>
</evidence>
<sequence>MPRLDPRKFPDFTDRKVVDRHMGELDTHGISRREFLSFASAAAVAGAAASAYGLGGVALAAESGKLAHLQITRRLEYSVNADAGAAAAAKALGFAHTAFDGELDPLKQLNQFEQQAAAGTTAVLLHAPDGSSIKRIAQEANRDKIWLANTWGTLPWFTPFDAGDYYTLYAVPEEFSAHGAVTTALAKAIVAKFGGGKVVGVTGVEGNSTDLIRSRGRDAALAAFPTVKLVGQLPGKWNREDSQKATQALLSRYPDIVGVIGQNDDVAIGVLAALNEAGIKAGQDVFVSGADGTTAGVFAIRDGKIVATSANVPAYMGALLTARLYDVVNGYKPKDAERLLYWRSVTTTKDNVDAYIKRYVDNGGVEPFDYARLSRVAHATDWDPQAEVFPLNIESEWSGIAKPDGWTAPERYAAIWKNGEAEAVKADYAAHYKIDIAGPSPNART</sequence>
<dbReference type="InterPro" id="IPR028082">
    <property type="entry name" value="Peripla_BP_I"/>
</dbReference>
<dbReference type="PANTHER" id="PTHR46847">
    <property type="entry name" value="D-ALLOSE-BINDING PERIPLASMIC PROTEIN-RELATED"/>
    <property type="match status" value="1"/>
</dbReference>
<dbReference type="PANTHER" id="PTHR46847:SF1">
    <property type="entry name" value="D-ALLOSE-BINDING PERIPLASMIC PROTEIN-RELATED"/>
    <property type="match status" value="1"/>
</dbReference>
<gene>
    <name evidence="5" type="ORF">DFR50_10468</name>
</gene>
<dbReference type="InterPro" id="IPR019546">
    <property type="entry name" value="TAT_signal_bac_arc"/>
</dbReference>
<dbReference type="OrthoDB" id="3837830at2"/>
<evidence type="ECO:0000256" key="2">
    <source>
        <dbReference type="ARBA" id="ARBA00007639"/>
    </source>
</evidence>
<dbReference type="NCBIfam" id="TIGR01409">
    <property type="entry name" value="TAT_signal_seq"/>
    <property type="match status" value="1"/>
</dbReference>